<evidence type="ECO:0000256" key="1">
    <source>
        <dbReference type="ARBA" id="ARBA00004141"/>
    </source>
</evidence>
<feature type="transmembrane region" description="Helical" evidence="5">
    <location>
        <begin position="200"/>
        <end position="218"/>
    </location>
</feature>
<gene>
    <name evidence="6" type="ORF">KUCA_T00001919001</name>
</gene>
<dbReference type="GO" id="GO:0005886">
    <property type="term" value="C:plasma membrane"/>
    <property type="evidence" value="ECO:0007669"/>
    <property type="project" value="TreeGrafter"/>
</dbReference>
<evidence type="ECO:0000256" key="4">
    <source>
        <dbReference type="ARBA" id="ARBA00023136"/>
    </source>
</evidence>
<keyword evidence="5" id="KW-0813">Transport</keyword>
<dbReference type="OrthoDB" id="73901at2759"/>
<reference evidence="6" key="1">
    <citation type="submission" date="2013-12" db="EMBL/GenBank/DDBJ databases">
        <authorList>
            <person name="Genoscope - CEA"/>
        </authorList>
    </citation>
    <scope>NUCLEOTIDE SEQUENCE</scope>
    <source>
        <strain evidence="6">CBS 1993</strain>
    </source>
</reference>
<dbReference type="EMBL" id="HG793126">
    <property type="protein sequence ID" value="CDK25948.1"/>
    <property type="molecule type" value="Genomic_DNA"/>
</dbReference>
<comment type="similarity">
    <text evidence="5">Belongs to the copper transporter (Ctr) (TC 1.A.56) family. SLC31A subfamily.</text>
</comment>
<comment type="subcellular location">
    <subcellularLocation>
        <location evidence="1 5">Membrane</location>
        <topology evidence="1 5">Multi-pass membrane protein</topology>
    </subcellularLocation>
</comment>
<dbReference type="Proteomes" id="UP000019384">
    <property type="component" value="Unassembled WGS sequence"/>
</dbReference>
<dbReference type="RefSeq" id="XP_022457958.1">
    <property type="nucleotide sequence ID" value="XM_022604148.1"/>
</dbReference>
<evidence type="ECO:0000256" key="5">
    <source>
        <dbReference type="RuleBase" id="RU367022"/>
    </source>
</evidence>
<reference evidence="6" key="2">
    <citation type="submission" date="2014-02" db="EMBL/GenBank/DDBJ databases">
        <title>Complete DNA sequence of /Kuraishia capsulata/ illustrates novel genomic features among budding yeasts (/Saccharomycotina/).</title>
        <authorList>
            <person name="Morales L."/>
            <person name="Noel B."/>
            <person name="Porcel B."/>
            <person name="Marcet-Houben M."/>
            <person name="Hullo M-F."/>
            <person name="Sacerdot C."/>
            <person name="Tekaia F."/>
            <person name="Leh-Louis V."/>
            <person name="Despons L."/>
            <person name="Khanna V."/>
            <person name="Aury J-M."/>
            <person name="Barbe V."/>
            <person name="Couloux A."/>
            <person name="Labadie K."/>
            <person name="Pelletier E."/>
            <person name="Souciet J-L."/>
            <person name="Boekhout T."/>
            <person name="Gabaldon T."/>
            <person name="Wincker P."/>
            <person name="Dujon B."/>
        </authorList>
    </citation>
    <scope>NUCLEOTIDE SEQUENCE</scope>
    <source>
        <strain evidence="6">CBS 1993</strain>
    </source>
</reference>
<dbReference type="InterPro" id="IPR007274">
    <property type="entry name" value="Cop_transporter"/>
</dbReference>
<evidence type="ECO:0000313" key="6">
    <source>
        <dbReference type="EMBL" id="CDK25948.1"/>
    </source>
</evidence>
<dbReference type="AlphaFoldDB" id="W6MJ19"/>
<feature type="transmembrane region" description="Helical" evidence="5">
    <location>
        <begin position="98"/>
        <end position="118"/>
    </location>
</feature>
<dbReference type="PANTHER" id="PTHR12483">
    <property type="entry name" value="SOLUTE CARRIER FAMILY 31 COPPER TRANSPORTERS"/>
    <property type="match status" value="1"/>
</dbReference>
<evidence type="ECO:0000313" key="7">
    <source>
        <dbReference type="Proteomes" id="UP000019384"/>
    </source>
</evidence>
<dbReference type="Pfam" id="PF04145">
    <property type="entry name" value="Ctr"/>
    <property type="match status" value="1"/>
</dbReference>
<keyword evidence="5" id="KW-0186">Copper</keyword>
<keyword evidence="4 5" id="KW-0472">Membrane</keyword>
<keyword evidence="5" id="KW-0406">Ion transport</keyword>
<evidence type="ECO:0000256" key="3">
    <source>
        <dbReference type="ARBA" id="ARBA00022989"/>
    </source>
</evidence>
<dbReference type="STRING" id="1382522.W6MJ19"/>
<dbReference type="HOGENOM" id="CLU_093528_0_0_1"/>
<sequence length="238" mass="25417">MDMSGMDMGTSSSSSMSMVMTSAKSSVKSMATAMASSSTMDMSSTATSSMDMSSSTGTSSSMDMSSSMNMYFSSTYKGTPVLFKTLHAATGGSAFGIFVFLFFSAFLLRGLFFLSAYIEQKVFHNLNNSVVITKIDECACDPGDEEKGSSSASSGKPKTFLQQLLFPGMAEAGKDLVRLLLAFLISMVGYAVMLAAMSYVVLYFFAICLGFAFGDVFFNRISIILDVNKNSALCGAFH</sequence>
<organism evidence="6 7">
    <name type="scientific">Kuraishia capsulata CBS 1993</name>
    <dbReference type="NCBI Taxonomy" id="1382522"/>
    <lineage>
        <taxon>Eukaryota</taxon>
        <taxon>Fungi</taxon>
        <taxon>Dikarya</taxon>
        <taxon>Ascomycota</taxon>
        <taxon>Saccharomycotina</taxon>
        <taxon>Pichiomycetes</taxon>
        <taxon>Pichiales</taxon>
        <taxon>Pichiaceae</taxon>
        <taxon>Kuraishia</taxon>
    </lineage>
</organism>
<proteinExistence type="inferred from homology"/>
<dbReference type="PANTHER" id="PTHR12483:SF27">
    <property type="entry name" value="COPPER TRANSPORT PROTEIN CTR1"/>
    <property type="match status" value="1"/>
</dbReference>
<dbReference type="GeneID" id="34519346"/>
<keyword evidence="3 5" id="KW-1133">Transmembrane helix</keyword>
<keyword evidence="7" id="KW-1185">Reference proteome</keyword>
<feature type="transmembrane region" description="Helical" evidence="5">
    <location>
        <begin position="176"/>
        <end position="194"/>
    </location>
</feature>
<keyword evidence="5" id="KW-0187">Copper transport</keyword>
<accession>W6MJ19</accession>
<evidence type="ECO:0000256" key="2">
    <source>
        <dbReference type="ARBA" id="ARBA00022692"/>
    </source>
</evidence>
<protein>
    <recommendedName>
        <fullName evidence="5">Copper transport protein</fullName>
    </recommendedName>
</protein>
<name>W6MJ19_9ASCO</name>
<dbReference type="GO" id="GO:0005375">
    <property type="term" value="F:copper ion transmembrane transporter activity"/>
    <property type="evidence" value="ECO:0007669"/>
    <property type="project" value="UniProtKB-UniRule"/>
</dbReference>
<keyword evidence="2 5" id="KW-0812">Transmembrane</keyword>